<reference evidence="3 4" key="1">
    <citation type="submission" date="2019-06" db="EMBL/GenBank/DDBJ databases">
        <title>Genome Sequence of the Brown Rot Fungal Pathogen Monilinia laxa.</title>
        <authorList>
            <person name="De Miccolis Angelini R.M."/>
            <person name="Landi L."/>
            <person name="Abate D."/>
            <person name="Pollastro S."/>
            <person name="Romanazzi G."/>
            <person name="Faretra F."/>
        </authorList>
    </citation>
    <scope>NUCLEOTIDE SEQUENCE [LARGE SCALE GENOMIC DNA]</scope>
    <source>
        <strain evidence="3 4">Mlax316</strain>
    </source>
</reference>
<evidence type="ECO:0000313" key="3">
    <source>
        <dbReference type="EMBL" id="KAB8302073.1"/>
    </source>
</evidence>
<feature type="region of interest" description="Disordered" evidence="2">
    <location>
        <begin position="1351"/>
        <end position="1415"/>
    </location>
</feature>
<accession>A0A5N6KEA5</accession>
<keyword evidence="4" id="KW-1185">Reference proteome</keyword>
<feature type="compositionally biased region" description="Polar residues" evidence="2">
    <location>
        <begin position="561"/>
        <end position="585"/>
    </location>
</feature>
<evidence type="ECO:0000256" key="2">
    <source>
        <dbReference type="SAM" id="MobiDB-lite"/>
    </source>
</evidence>
<comment type="caution">
    <text evidence="3">The sequence shown here is derived from an EMBL/GenBank/DDBJ whole genome shotgun (WGS) entry which is preliminary data.</text>
</comment>
<evidence type="ECO:0000313" key="4">
    <source>
        <dbReference type="Proteomes" id="UP000326757"/>
    </source>
</evidence>
<name>A0A5N6KEA5_MONLA</name>
<dbReference type="Proteomes" id="UP000326757">
    <property type="component" value="Unassembled WGS sequence"/>
</dbReference>
<feature type="compositionally biased region" description="Polar residues" evidence="2">
    <location>
        <begin position="453"/>
        <end position="463"/>
    </location>
</feature>
<feature type="compositionally biased region" description="Basic and acidic residues" evidence="2">
    <location>
        <begin position="1006"/>
        <end position="1018"/>
    </location>
</feature>
<feature type="region of interest" description="Disordered" evidence="2">
    <location>
        <begin position="1095"/>
        <end position="1187"/>
    </location>
</feature>
<sequence length="1536" mass="170348">MPTVRGSKKASQGSALEKINEDIVESLCEALRSAKTNDTITATVVSGLLEVLEDQDGVLCCSIDIKTFCAVLNTILQAENCREGERTLVLLANEIFQISGPERALGQVLIEIAKTVDVGHLIEYFVDGSRPTGIRRWVGIIMLQLLRGPKAVSEQFKHTPEDTRRSIGPLLLNEGNEILRLICGQLVRDLLNSDILPEELWPVETNKEAYENFPVKLQSQSRWKTQFQHWIDGKWPDKPSQAPPQILYYSHSVVTTPPYRLGRFGENLEMVFEDEYILLLKTSSDKDLDQILQVPCKSICQVSLVDNSIMINGKEVHNVIIEIKCDQKKSCYLNSRPTSIQQLHLSTDADIDELILDLLEQCPNAKFPETRVQVSQAEDDIELQGKGSSPEAANCNRSSEEDEPQHSNPLPSEDEESNTDCKLDSEVRAELPQSQADDNRGAQVVDGLEASPRNPNRRNTANKFDSPENGDVTNFCDSPVVSINREIASYFDEAVESDGEIPKPNGQALLLRQKVKSRFQVPSMPANRVLPTKNEKTAPLSAITRGDVSSSIPKAREAPMSKTQENTSQAENSQPNSSTDLNSNKVLKKYSVKPKTPDAVSKDKEEPTGPTASLKKTTSSENEESSAQVSAPAKTKSIYDLPVNEEDWAATTKASRNTKGPQKKVGVSQQKGKTSNKGRGKNTKTYQKTKRTLLEVEDPVVSKRGSHRAAAIQAKVNMSKIDVDPDDTEDLSDVRNNGPAKPNVSRKRKTMDQLAEPDILESKSASLPEPALGKDEDSLDLQQQDAQKLYLNVNDFSEDPFEAEDLYNATPLASKNQQNYSREPPQGPSRKIAAVKFASQLDDLLNDGPDGENKNTHTSSLRKDICRKGPVRRVPPPKLGKFIYSEAYNTSAVIEKGIEEEVVVGIEDDNTYHNHNEDAKYLPLEEEDSSKSEAQRNKNVVPVISCDMEVKKTQNFGEPDGVEDVLSTKPLVGSVETENLKVIVETNANPIFLIPCQLLSISSRGSKQEVSHKPDTTKAETSNIHQTGLKNSPPALILPDVNSVEEKKRKVTTEVTVPSKRHRSIATKALDDSPISIPGPRPQIKRFLESSASESRALLDDRSTRKPNLIHFGPKGAHNQGSSGTSKPVRGRVPELPITTPNMVNEKPQNTVHNKRRRSISQGGEAETLSISQSPPKKRRSISPPDLASYKVAATMKEDESGRMALFTSKSNSQGSRVNEFGSPIAHHPMPSMGQILKVQQKAPALEFGQMEPRTFCSQQKVPQIAVESPGYDSKDVPETFSPRVKVVSIAKARPAPPGESPIRYVPHTKTQDGTYEDVLTMENIQEERVLSDPFVDDTYSKSSGFTERLRARHIDSKSKPDGVSNAHFSDPDKTLIEEHRTRRNLSLPSELSSNSSFQSDDSSNTPTQELSPNRRWSLAVRPHYKGYADTVHKIADEMVIRLANEEDASKLIVSQYNENASSLLEGLSGERNKEKMSIRQQIENKKQELIRMYSEASNAMTQTEKDVKNAPIGDFKKGWQEREDAILIRMKGHSQ</sequence>
<keyword evidence="1" id="KW-0175">Coiled coil</keyword>
<feature type="region of interest" description="Disordered" evidence="2">
    <location>
        <begin position="370"/>
        <end position="477"/>
    </location>
</feature>
<feature type="compositionally biased region" description="Polar residues" evidence="2">
    <location>
        <begin position="1139"/>
        <end position="1152"/>
    </location>
</feature>
<feature type="region of interest" description="Disordered" evidence="2">
    <location>
        <begin position="522"/>
        <end position="691"/>
    </location>
</feature>
<protein>
    <submittedName>
        <fullName evidence="3">Uncharacterized protein</fullName>
    </submittedName>
</protein>
<feature type="compositionally biased region" description="Low complexity" evidence="2">
    <location>
        <begin position="1385"/>
        <end position="1405"/>
    </location>
</feature>
<feature type="compositionally biased region" description="Basic and acidic residues" evidence="2">
    <location>
        <begin position="419"/>
        <end position="429"/>
    </location>
</feature>
<feature type="coiled-coil region" evidence="1">
    <location>
        <begin position="1480"/>
        <end position="1507"/>
    </location>
</feature>
<feature type="region of interest" description="Disordered" evidence="2">
    <location>
        <begin position="843"/>
        <end position="869"/>
    </location>
</feature>
<feature type="compositionally biased region" description="Low complexity" evidence="2">
    <location>
        <begin position="659"/>
        <end position="673"/>
    </location>
</feature>
<feature type="compositionally biased region" description="Polar residues" evidence="2">
    <location>
        <begin position="811"/>
        <end position="821"/>
    </location>
</feature>
<feature type="compositionally biased region" description="Basic and acidic residues" evidence="2">
    <location>
        <begin position="1370"/>
        <end position="1381"/>
    </location>
</feature>
<feature type="region of interest" description="Disordered" evidence="2">
    <location>
        <begin position="804"/>
        <end position="830"/>
    </location>
</feature>
<feature type="region of interest" description="Disordered" evidence="2">
    <location>
        <begin position="1005"/>
        <end position="1035"/>
    </location>
</feature>
<feature type="compositionally biased region" description="Basic residues" evidence="2">
    <location>
        <begin position="674"/>
        <end position="691"/>
    </location>
</feature>
<gene>
    <name evidence="3" type="ORF">EYC80_005524</name>
</gene>
<feature type="compositionally biased region" description="Polar residues" evidence="2">
    <location>
        <begin position="1019"/>
        <end position="1030"/>
    </location>
</feature>
<feature type="compositionally biased region" description="Basic and acidic residues" evidence="2">
    <location>
        <begin position="1351"/>
        <end position="1361"/>
    </location>
</feature>
<feature type="region of interest" description="Disordered" evidence="2">
    <location>
        <begin position="719"/>
        <end position="779"/>
    </location>
</feature>
<dbReference type="OrthoDB" id="3557174at2759"/>
<dbReference type="EMBL" id="VIGI01000003">
    <property type="protein sequence ID" value="KAB8302073.1"/>
    <property type="molecule type" value="Genomic_DNA"/>
</dbReference>
<proteinExistence type="predicted"/>
<evidence type="ECO:0000256" key="1">
    <source>
        <dbReference type="SAM" id="Coils"/>
    </source>
</evidence>
<organism evidence="3 4">
    <name type="scientific">Monilinia laxa</name>
    <name type="common">Brown rot fungus</name>
    <name type="synonym">Sclerotinia laxa</name>
    <dbReference type="NCBI Taxonomy" id="61186"/>
    <lineage>
        <taxon>Eukaryota</taxon>
        <taxon>Fungi</taxon>
        <taxon>Dikarya</taxon>
        <taxon>Ascomycota</taxon>
        <taxon>Pezizomycotina</taxon>
        <taxon>Leotiomycetes</taxon>
        <taxon>Helotiales</taxon>
        <taxon>Sclerotiniaceae</taxon>
        <taxon>Monilinia</taxon>
    </lineage>
</organism>
<feature type="compositionally biased region" description="Basic and acidic residues" evidence="2">
    <location>
        <begin position="851"/>
        <end position="867"/>
    </location>
</feature>